<evidence type="ECO:0000256" key="4">
    <source>
        <dbReference type="ARBA" id="ARBA00022840"/>
    </source>
</evidence>
<dbReference type="GO" id="GO:0005524">
    <property type="term" value="F:ATP binding"/>
    <property type="evidence" value="ECO:0007669"/>
    <property type="project" value="UniProtKB-KW"/>
</dbReference>
<dbReference type="GO" id="GO:0002161">
    <property type="term" value="F:aminoacyl-tRNA deacylase activity"/>
    <property type="evidence" value="ECO:0007669"/>
    <property type="project" value="InterPro"/>
</dbReference>
<keyword evidence="3" id="KW-0547">Nucleotide-binding</keyword>
<keyword evidence="2" id="KW-0436">Ligase</keyword>
<organism evidence="10">
    <name type="scientific">uncultured Desulfobacterium sp</name>
    <dbReference type="NCBI Taxonomy" id="201089"/>
    <lineage>
        <taxon>Bacteria</taxon>
        <taxon>Pseudomonadati</taxon>
        <taxon>Thermodesulfobacteriota</taxon>
        <taxon>Desulfobacteria</taxon>
        <taxon>Desulfobacterales</taxon>
        <taxon>Desulfobacteriaceae</taxon>
        <taxon>Desulfobacterium</taxon>
        <taxon>environmental samples</taxon>
    </lineage>
</organism>
<dbReference type="GO" id="GO:0006438">
    <property type="term" value="P:valyl-tRNA aminoacylation"/>
    <property type="evidence" value="ECO:0007669"/>
    <property type="project" value="InterPro"/>
</dbReference>
<evidence type="ECO:0000256" key="2">
    <source>
        <dbReference type="ARBA" id="ARBA00022598"/>
    </source>
</evidence>
<evidence type="ECO:0000256" key="8">
    <source>
        <dbReference type="SAM" id="MobiDB-lite"/>
    </source>
</evidence>
<protein>
    <recommendedName>
        <fullName evidence="1">valine--tRNA ligase</fullName>
        <ecNumber evidence="1">6.1.1.9</ecNumber>
    </recommendedName>
    <alternativeName>
        <fullName evidence="7">Valyl-tRNA synthetase</fullName>
    </alternativeName>
</protein>
<evidence type="ECO:0000256" key="7">
    <source>
        <dbReference type="ARBA" id="ARBA00029936"/>
    </source>
</evidence>
<dbReference type="EC" id="6.1.1.9" evidence="1"/>
<accession>E1YMW7</accession>
<keyword evidence="4" id="KW-0067">ATP-binding</keyword>
<dbReference type="PANTHER" id="PTHR11946:SF93">
    <property type="entry name" value="VALINE--TRNA LIGASE, CHLOROPLASTIC_MITOCHONDRIAL 2"/>
    <property type="match status" value="1"/>
</dbReference>
<dbReference type="SUPFAM" id="SSF50677">
    <property type="entry name" value="ValRS/IleRS/LeuRS editing domain"/>
    <property type="match status" value="1"/>
</dbReference>
<feature type="domain" description="Leucyl-tRNA synthetase editing" evidence="9">
    <location>
        <begin position="4"/>
        <end position="53"/>
    </location>
</feature>
<dbReference type="EMBL" id="FR695880">
    <property type="protein sequence ID" value="CBX31911.1"/>
    <property type="molecule type" value="Genomic_DNA"/>
</dbReference>
<dbReference type="Gene3D" id="3.90.740.10">
    <property type="entry name" value="Valyl/Leucyl/Isoleucyl-tRNA synthetase, editing domain"/>
    <property type="match status" value="1"/>
</dbReference>
<keyword evidence="6" id="KW-0030">Aminoacyl-tRNA synthetase</keyword>
<dbReference type="InterPro" id="IPR009008">
    <property type="entry name" value="Val/Leu/Ile-tRNA-synth_edit"/>
</dbReference>
<keyword evidence="5" id="KW-0648">Protein biosynthesis</keyword>
<feature type="region of interest" description="Disordered" evidence="8">
    <location>
        <begin position="38"/>
        <end position="58"/>
    </location>
</feature>
<evidence type="ECO:0000259" key="9">
    <source>
        <dbReference type="Pfam" id="PF13603"/>
    </source>
</evidence>
<evidence type="ECO:0000256" key="1">
    <source>
        <dbReference type="ARBA" id="ARBA00013169"/>
    </source>
</evidence>
<reference evidence="10" key="1">
    <citation type="journal article" date="2011" name="Environ. Microbiol.">
        <title>Genomic insights into the metabolic potential of the polycyclic aromatic hydrocarbon degrading sulfate-reducing Deltaproteobacterium N47.</title>
        <authorList>
            <person name="Bergmann F."/>
            <person name="Selesi D."/>
            <person name="Weinmaier T."/>
            <person name="Tischler P."/>
            <person name="Rattei T."/>
            <person name="Meckenstock R.U."/>
        </authorList>
    </citation>
    <scope>NUCLEOTIDE SEQUENCE</scope>
</reference>
<dbReference type="InterPro" id="IPR025709">
    <property type="entry name" value="Leu_tRNA-synth_edit"/>
</dbReference>
<evidence type="ECO:0000256" key="5">
    <source>
        <dbReference type="ARBA" id="ARBA00022917"/>
    </source>
</evidence>
<name>E1YMW7_9BACT</name>
<dbReference type="GO" id="GO:0004832">
    <property type="term" value="F:valine-tRNA ligase activity"/>
    <property type="evidence" value="ECO:0007669"/>
    <property type="project" value="UniProtKB-EC"/>
</dbReference>
<dbReference type="InterPro" id="IPR002303">
    <property type="entry name" value="Valyl-tRNA_ligase"/>
</dbReference>
<sequence>MKAVSVILPLLDREIPVIRDAYVDMAFGTGALKVTPAHDPNDFEIGKRHNLPGANRVE</sequence>
<dbReference type="GO" id="GO:0005829">
    <property type="term" value="C:cytosol"/>
    <property type="evidence" value="ECO:0007669"/>
    <property type="project" value="TreeGrafter"/>
</dbReference>
<gene>
    <name evidence="10" type="ORF">N47_O13300</name>
</gene>
<dbReference type="AlphaFoldDB" id="E1YMW7"/>
<evidence type="ECO:0000256" key="6">
    <source>
        <dbReference type="ARBA" id="ARBA00023146"/>
    </source>
</evidence>
<evidence type="ECO:0000313" key="10">
    <source>
        <dbReference type="EMBL" id="CBX31911.1"/>
    </source>
</evidence>
<evidence type="ECO:0000256" key="3">
    <source>
        <dbReference type="ARBA" id="ARBA00022741"/>
    </source>
</evidence>
<dbReference type="PANTHER" id="PTHR11946">
    <property type="entry name" value="VALYL-TRNA SYNTHETASES"/>
    <property type="match status" value="1"/>
</dbReference>
<proteinExistence type="predicted"/>
<dbReference type="Pfam" id="PF13603">
    <property type="entry name" value="tRNA-synt_1_2"/>
    <property type="match status" value="1"/>
</dbReference>